<organism evidence="1 2">
    <name type="scientific">Gracilibacillus pellucidus</name>
    <dbReference type="NCBI Taxonomy" id="3095368"/>
    <lineage>
        <taxon>Bacteria</taxon>
        <taxon>Bacillati</taxon>
        <taxon>Bacillota</taxon>
        <taxon>Bacilli</taxon>
        <taxon>Bacillales</taxon>
        <taxon>Bacillaceae</taxon>
        <taxon>Gracilibacillus</taxon>
    </lineage>
</organism>
<evidence type="ECO:0000313" key="1">
    <source>
        <dbReference type="EMBL" id="MDX8046627.1"/>
    </source>
</evidence>
<name>A0ACC6M736_9BACI</name>
<reference evidence="1" key="1">
    <citation type="submission" date="2023-11" db="EMBL/GenBank/DDBJ databases">
        <title>Gracilibacillus pellucida a moderately halophilic bacterium isolated from saline soil in Xinjiang province.</title>
        <authorList>
            <person name="Zhang Z."/>
            <person name="Tan F."/>
            <person name="Wang Y."/>
            <person name="Xia M."/>
        </authorList>
    </citation>
    <scope>NUCLEOTIDE SEQUENCE</scope>
    <source>
        <strain evidence="1">S3-1-1</strain>
    </source>
</reference>
<protein>
    <submittedName>
        <fullName evidence="1">Uncharacterized protein</fullName>
    </submittedName>
</protein>
<gene>
    <name evidence="1" type="ORF">SH601_11610</name>
</gene>
<proteinExistence type="predicted"/>
<keyword evidence="2" id="KW-1185">Reference proteome</keyword>
<comment type="caution">
    <text evidence="1">The sequence shown here is derived from an EMBL/GenBank/DDBJ whole genome shotgun (WGS) entry which is preliminary data.</text>
</comment>
<accession>A0ACC6M736</accession>
<dbReference type="Proteomes" id="UP001277972">
    <property type="component" value="Unassembled WGS sequence"/>
</dbReference>
<sequence>MLGFQKYLYTVVAEVDGWTLDKTIESDVTLPKNEVAKRGFELFGINAKLIGYKMKTI</sequence>
<evidence type="ECO:0000313" key="2">
    <source>
        <dbReference type="Proteomes" id="UP001277972"/>
    </source>
</evidence>
<dbReference type="EMBL" id="JAWZSR010000006">
    <property type="protein sequence ID" value="MDX8046627.1"/>
    <property type="molecule type" value="Genomic_DNA"/>
</dbReference>